<dbReference type="SMART" id="SM00045">
    <property type="entry name" value="DAGKa"/>
    <property type="match status" value="1"/>
</dbReference>
<keyword evidence="9" id="KW-1185">Reference proteome</keyword>
<dbReference type="InterPro" id="IPR000756">
    <property type="entry name" value="Diacylglycerol_kin_accessory"/>
</dbReference>
<evidence type="ECO:0000256" key="6">
    <source>
        <dbReference type="ARBA" id="ARBA00022840"/>
    </source>
</evidence>
<comment type="similarity">
    <text evidence="1">Belongs to the eukaryotic diacylglycerol kinase family.</text>
</comment>
<comment type="caution">
    <text evidence="8">The sequence shown here is derived from an EMBL/GenBank/DDBJ whole genome shotgun (WGS) entry which is preliminary data.</text>
</comment>
<keyword evidence="6" id="KW-0067">ATP-binding</keyword>
<dbReference type="Gene3D" id="2.60.200.40">
    <property type="match status" value="1"/>
</dbReference>
<evidence type="ECO:0000256" key="5">
    <source>
        <dbReference type="ARBA" id="ARBA00022777"/>
    </source>
</evidence>
<keyword evidence="3" id="KW-0808">Transferase</keyword>
<evidence type="ECO:0000259" key="7">
    <source>
        <dbReference type="PROSITE" id="PS50146"/>
    </source>
</evidence>
<dbReference type="InterPro" id="IPR016064">
    <property type="entry name" value="NAD/diacylglycerol_kinase_sf"/>
</dbReference>
<organism evidence="8 9">
    <name type="scientific">Tritrichomonas foetus</name>
    <dbReference type="NCBI Taxonomy" id="1144522"/>
    <lineage>
        <taxon>Eukaryota</taxon>
        <taxon>Metamonada</taxon>
        <taxon>Parabasalia</taxon>
        <taxon>Tritrichomonadida</taxon>
        <taxon>Tritrichomonadidae</taxon>
        <taxon>Tritrichomonas</taxon>
    </lineage>
</organism>
<dbReference type="Proteomes" id="UP000179807">
    <property type="component" value="Unassembled WGS sequence"/>
</dbReference>
<dbReference type="EC" id="2.7.1.107" evidence="2"/>
<dbReference type="Gene3D" id="3.40.50.10330">
    <property type="entry name" value="Probable inorganic polyphosphate/atp-NAD kinase, domain 1"/>
    <property type="match status" value="1"/>
</dbReference>
<dbReference type="OrthoDB" id="242257at2759"/>
<dbReference type="InterPro" id="IPR037607">
    <property type="entry name" value="DGK"/>
</dbReference>
<evidence type="ECO:0000313" key="8">
    <source>
        <dbReference type="EMBL" id="OHT01265.1"/>
    </source>
</evidence>
<dbReference type="VEuPathDB" id="TrichDB:TRFO_31929"/>
<evidence type="ECO:0000256" key="3">
    <source>
        <dbReference type="ARBA" id="ARBA00022679"/>
    </source>
</evidence>
<proteinExistence type="inferred from homology"/>
<dbReference type="Pfam" id="PF00781">
    <property type="entry name" value="DAGK_cat"/>
    <property type="match status" value="2"/>
</dbReference>
<accession>A0A1J4JQ71</accession>
<dbReference type="GO" id="GO:0004143">
    <property type="term" value="F:ATP-dependent diacylglycerol kinase activity"/>
    <property type="evidence" value="ECO:0007669"/>
    <property type="project" value="UniProtKB-EC"/>
</dbReference>
<dbReference type="PANTHER" id="PTHR11255:SF121">
    <property type="entry name" value="DIACYLGLYCEROL KINASE (ATP)"/>
    <property type="match status" value="1"/>
</dbReference>
<sequence>MNESPLLIFANRISGGGLAGKLMDELADEPNIYFVRLPEEASTFQNTYSELLKDQNLKCVVAGGDGSVNWVVSLLSNVFGHDNSNENLLNNIDNNIDVLSGNHQNDNQNEVDTENEAFNRNDTNIQNEVAQNGNLSNVMANNIENMTNHETTQNAVTNPTNANIRSYRPPLAVFPLGTGNDMSRALGWGRAVNKRRIKHIREELKIIREGKHIENVDVWKLHFKRLDSGIEDSKTMMNYFSIGVDAEIAHNFEEFRLGKCGCCICCQCMSLTCYVPVALRSMCGKRPIRNYLTVDVETNNECHIHNANHGQNDNENTVQRLDVGRSEKTLVFQAIPSIYAGRDLWGRTSPRSMSDRKVEVLTEGGVWRLGFAQIGFNTAKPFCQGTKATITSSEPLYYQVDGEGFFVNGPATVTVEREGSYPLIFNK</sequence>
<keyword evidence="4" id="KW-0547">Nucleotide-binding</keyword>
<dbReference type="InterPro" id="IPR017438">
    <property type="entry name" value="ATP-NAD_kinase_N"/>
</dbReference>
<evidence type="ECO:0000313" key="9">
    <source>
        <dbReference type="Proteomes" id="UP000179807"/>
    </source>
</evidence>
<evidence type="ECO:0000256" key="4">
    <source>
        <dbReference type="ARBA" id="ARBA00022741"/>
    </source>
</evidence>
<dbReference type="AlphaFoldDB" id="A0A1J4JQ71"/>
<dbReference type="Pfam" id="PF00609">
    <property type="entry name" value="DAGK_acc"/>
    <property type="match status" value="1"/>
</dbReference>
<gene>
    <name evidence="8" type="ORF">TRFO_31929</name>
</gene>
<dbReference type="InterPro" id="IPR001206">
    <property type="entry name" value="Diacylglycerol_kinase_cat_dom"/>
</dbReference>
<dbReference type="GO" id="GO:0016020">
    <property type="term" value="C:membrane"/>
    <property type="evidence" value="ECO:0007669"/>
    <property type="project" value="TreeGrafter"/>
</dbReference>
<feature type="domain" description="DAGKc" evidence="7">
    <location>
        <begin position="1"/>
        <end position="225"/>
    </location>
</feature>
<reference evidence="8" key="1">
    <citation type="submission" date="2016-10" db="EMBL/GenBank/DDBJ databases">
        <authorList>
            <person name="Benchimol M."/>
            <person name="Almeida L.G."/>
            <person name="Vasconcelos A.T."/>
            <person name="Perreira-Neves A."/>
            <person name="Rosa I.A."/>
            <person name="Tasca T."/>
            <person name="Bogo M.R."/>
            <person name="de Souza W."/>
        </authorList>
    </citation>
    <scope>NUCLEOTIDE SEQUENCE [LARGE SCALE GENOMIC DNA]</scope>
    <source>
        <strain evidence="8">K</strain>
    </source>
</reference>
<dbReference type="RefSeq" id="XP_068354401.1">
    <property type="nucleotide sequence ID" value="XM_068508214.1"/>
</dbReference>
<dbReference type="GO" id="GO:0007200">
    <property type="term" value="P:phospholipase C-activating G protein-coupled receptor signaling pathway"/>
    <property type="evidence" value="ECO:0007669"/>
    <property type="project" value="InterPro"/>
</dbReference>
<keyword evidence="5 8" id="KW-0418">Kinase</keyword>
<dbReference type="EMBL" id="MLAK01000919">
    <property type="protein sequence ID" value="OHT01265.1"/>
    <property type="molecule type" value="Genomic_DNA"/>
</dbReference>
<dbReference type="GO" id="GO:0005524">
    <property type="term" value="F:ATP binding"/>
    <property type="evidence" value="ECO:0007669"/>
    <property type="project" value="UniProtKB-KW"/>
</dbReference>
<name>A0A1J4JQ71_9EUKA</name>
<protein>
    <recommendedName>
        <fullName evidence="2">diacylglycerol kinase (ATP)</fullName>
        <ecNumber evidence="2">2.7.1.107</ecNumber>
    </recommendedName>
</protein>
<dbReference type="PROSITE" id="PS50146">
    <property type="entry name" value="DAGK"/>
    <property type="match status" value="1"/>
</dbReference>
<evidence type="ECO:0000256" key="2">
    <source>
        <dbReference type="ARBA" id="ARBA00012133"/>
    </source>
</evidence>
<evidence type="ECO:0000256" key="1">
    <source>
        <dbReference type="ARBA" id="ARBA00009280"/>
    </source>
</evidence>
<dbReference type="SUPFAM" id="SSF111331">
    <property type="entry name" value="NAD kinase/diacylglycerol kinase-like"/>
    <property type="match status" value="1"/>
</dbReference>
<dbReference type="GeneID" id="94842918"/>
<dbReference type="PANTHER" id="PTHR11255">
    <property type="entry name" value="DIACYLGLYCEROL KINASE"/>
    <property type="match status" value="1"/>
</dbReference>